<dbReference type="EMBL" id="CP136898">
    <property type="protein sequence ID" value="WOL20082.1"/>
    <property type="molecule type" value="Genomic_DNA"/>
</dbReference>
<keyword evidence="1" id="KW-1133">Transmembrane helix</keyword>
<protein>
    <submittedName>
        <fullName evidence="2">Uncharacterized protein</fullName>
    </submittedName>
</protein>
<sequence>MHCSKIHALPCSFLLQVVVMILLLGGGQFTRQAIRGSYTARRFEWPYSCLVGQIKPRNVPLLMMQQGKNDEDFYRIKFAPIMTNNNITIYSFIHFVVAS</sequence>
<proteinExistence type="predicted"/>
<keyword evidence="1" id="KW-0812">Transmembrane</keyword>
<organism evidence="2 3">
    <name type="scientific">Canna indica</name>
    <name type="common">Indian-shot</name>
    <dbReference type="NCBI Taxonomy" id="4628"/>
    <lineage>
        <taxon>Eukaryota</taxon>
        <taxon>Viridiplantae</taxon>
        <taxon>Streptophyta</taxon>
        <taxon>Embryophyta</taxon>
        <taxon>Tracheophyta</taxon>
        <taxon>Spermatophyta</taxon>
        <taxon>Magnoliopsida</taxon>
        <taxon>Liliopsida</taxon>
        <taxon>Zingiberales</taxon>
        <taxon>Cannaceae</taxon>
        <taxon>Canna</taxon>
    </lineage>
</organism>
<evidence type="ECO:0000313" key="2">
    <source>
        <dbReference type="EMBL" id="WOL20082.1"/>
    </source>
</evidence>
<evidence type="ECO:0000256" key="1">
    <source>
        <dbReference type="SAM" id="Phobius"/>
    </source>
</evidence>
<feature type="transmembrane region" description="Helical" evidence="1">
    <location>
        <begin position="6"/>
        <end position="25"/>
    </location>
</feature>
<accession>A0AAQ3L3A7</accession>
<keyword evidence="1" id="KW-0472">Membrane</keyword>
<name>A0AAQ3L3A7_9LILI</name>
<evidence type="ECO:0000313" key="3">
    <source>
        <dbReference type="Proteomes" id="UP001327560"/>
    </source>
</evidence>
<dbReference type="Proteomes" id="UP001327560">
    <property type="component" value="Chromosome 9"/>
</dbReference>
<keyword evidence="3" id="KW-1185">Reference proteome</keyword>
<gene>
    <name evidence="2" type="ORF">Cni_G28884</name>
</gene>
<reference evidence="2 3" key="1">
    <citation type="submission" date="2023-10" db="EMBL/GenBank/DDBJ databases">
        <title>Chromosome-scale genome assembly provides insights into flower coloration mechanisms of Canna indica.</title>
        <authorList>
            <person name="Li C."/>
        </authorList>
    </citation>
    <scope>NUCLEOTIDE SEQUENCE [LARGE SCALE GENOMIC DNA]</scope>
    <source>
        <tissue evidence="2">Flower</tissue>
    </source>
</reference>
<dbReference type="AlphaFoldDB" id="A0AAQ3L3A7"/>